<evidence type="ECO:0000256" key="2">
    <source>
        <dbReference type="ARBA" id="ARBA00022786"/>
    </source>
</evidence>
<dbReference type="EMBL" id="VTPC01000675">
    <property type="protein sequence ID" value="KAF2904791.1"/>
    <property type="molecule type" value="Genomic_DNA"/>
</dbReference>
<feature type="region of interest" description="Disordered" evidence="3">
    <location>
        <begin position="335"/>
        <end position="359"/>
    </location>
</feature>
<feature type="compositionally biased region" description="Acidic residues" evidence="3">
    <location>
        <begin position="335"/>
        <end position="348"/>
    </location>
</feature>
<keyword evidence="2" id="KW-0833">Ubl conjugation pathway</keyword>
<feature type="domain" description="UBE2O-like SH3-B" evidence="4">
    <location>
        <begin position="417"/>
        <end position="481"/>
    </location>
</feature>
<dbReference type="Proteomes" id="UP000801492">
    <property type="component" value="Unassembled WGS sequence"/>
</dbReference>
<dbReference type="GO" id="GO:0061631">
    <property type="term" value="F:ubiquitin conjugating enzyme activity"/>
    <property type="evidence" value="ECO:0007669"/>
    <property type="project" value="TreeGrafter"/>
</dbReference>
<dbReference type="PANTHER" id="PTHR46116:SF15">
    <property type="entry name" value="(E3-INDEPENDENT) E2 UBIQUITIN-CONJUGATING ENZYME"/>
    <property type="match status" value="1"/>
</dbReference>
<reference evidence="7" key="1">
    <citation type="submission" date="2019-08" db="EMBL/GenBank/DDBJ databases">
        <title>The genome of the North American firefly Photinus pyralis.</title>
        <authorList>
            <consortium name="Photinus pyralis genome working group"/>
            <person name="Fallon T.R."/>
            <person name="Sander Lower S.E."/>
            <person name="Weng J.-K."/>
        </authorList>
    </citation>
    <scope>NUCLEOTIDE SEQUENCE</scope>
    <source>
        <strain evidence="7">TRF0915ILg1</strain>
        <tissue evidence="7">Whole body</tissue>
    </source>
</reference>
<evidence type="ECO:0000259" key="5">
    <source>
        <dbReference type="Pfam" id="PF23044"/>
    </source>
</evidence>
<sequence length="673" mass="77489">MSVVNEVKEFYSNDIVYRFDKRKRINFGVVVDSYEGSTDSDEFSILQKGQIRVWWLNSSRESVWKQNKVRLMSRIVIPGDIVRRLENGKETQRGYCKESKQYATIQIVGTDRIIERVSSERLCTVTPFDTNAAVCLGSKYGRIQGIDQKVTMQSKCGSTVEIFSSINHDIEDYWLTKRNRNYFESFYPGQEVTCTPNSLEQPSWISRSKAMKRSMQTRQRFTVQKVEPTDIEVAWYDSMSSVSLNGIKAEDIKKLHVIEPIENAHLELAERRLLKLSSSDNLIKKRNWIRKQSALHQPELHKVLHIVNKTSKKDRGPKLRRPSLLSTCVNTNEPEEGWWTEEGEEEVSDNGSSSSSTSVTRYHARHFPPKLRELVPGHTVAVEVLCTDSKATIVWQDGTEEKDVPTTQLYYSISLDDHEFFPGEWVVQEGKTDKLYGAIQYVNHLERTAAVKWFTSSEDNQKPPQLVLTNEMSVYDLRKHPKYSFRPGIVVKRIPVEEDKLGSVLDSCPEGYVVVEWIDGTQENCWPHNLELIPETIDFEYSLDDNEDSAQVSWETESIESVAGDLTDETTLQSMAARLDFVRGRVIYLKEILKQRNTSETFSLLKELLMIYDNSSYLDKLLDTSFFSLKSRHFQVLLSQIKEKAKIYGVELRGRLFSTVDNLGSSSLRTKKP</sequence>
<comment type="caution">
    <text evidence="7">The sequence shown here is derived from an EMBL/GenBank/DDBJ whole genome shotgun (WGS) entry which is preliminary data.</text>
</comment>
<dbReference type="InterPro" id="IPR057733">
    <property type="entry name" value="UBE2O-like_SH3-B"/>
</dbReference>
<evidence type="ECO:0000259" key="6">
    <source>
        <dbReference type="Pfam" id="PF23046"/>
    </source>
</evidence>
<evidence type="ECO:0000313" key="8">
    <source>
        <dbReference type="Proteomes" id="UP000801492"/>
    </source>
</evidence>
<feature type="compositionally biased region" description="Low complexity" evidence="3">
    <location>
        <begin position="349"/>
        <end position="359"/>
    </location>
</feature>
<evidence type="ECO:0000256" key="3">
    <source>
        <dbReference type="SAM" id="MobiDB-lite"/>
    </source>
</evidence>
<keyword evidence="8" id="KW-1185">Reference proteome</keyword>
<dbReference type="InterPro" id="IPR057735">
    <property type="entry name" value="UBE2O-like_tSH3-B"/>
</dbReference>
<evidence type="ECO:0000259" key="4">
    <source>
        <dbReference type="Pfam" id="PF23043"/>
    </source>
</evidence>
<dbReference type="Pfam" id="PF23046">
    <property type="entry name" value="tSH3-B_UBE2O"/>
    <property type="match status" value="1"/>
</dbReference>
<gene>
    <name evidence="7" type="ORF">ILUMI_01387</name>
</gene>
<keyword evidence="1" id="KW-0808">Transferase</keyword>
<dbReference type="Pfam" id="PF23043">
    <property type="entry name" value="SH3-B_UBE2O"/>
    <property type="match status" value="1"/>
</dbReference>
<dbReference type="AlphaFoldDB" id="A0A8K0DK43"/>
<evidence type="ECO:0000256" key="1">
    <source>
        <dbReference type="ARBA" id="ARBA00022679"/>
    </source>
</evidence>
<dbReference type="PANTHER" id="PTHR46116">
    <property type="entry name" value="(E3-INDEPENDENT) E2 UBIQUITIN-CONJUGATING ENZYME"/>
    <property type="match status" value="1"/>
</dbReference>
<dbReference type="OrthoDB" id="47801at2759"/>
<evidence type="ECO:0000313" key="7">
    <source>
        <dbReference type="EMBL" id="KAF2904791.1"/>
    </source>
</evidence>
<feature type="domain" description="UBE2O-like SH3-C" evidence="5">
    <location>
        <begin position="483"/>
        <end position="533"/>
    </location>
</feature>
<dbReference type="Pfam" id="PF23044">
    <property type="entry name" value="SH3-C_UBE2O"/>
    <property type="match status" value="1"/>
</dbReference>
<feature type="domain" description="UBE2O-like tandem tSH3-B" evidence="6">
    <location>
        <begin position="131"/>
        <end position="243"/>
    </location>
</feature>
<proteinExistence type="predicted"/>
<accession>A0A8K0DK43</accession>
<name>A0A8K0DK43_IGNLU</name>
<organism evidence="7 8">
    <name type="scientific">Ignelater luminosus</name>
    <name type="common">Cucubano</name>
    <name type="synonym">Pyrophorus luminosus</name>
    <dbReference type="NCBI Taxonomy" id="2038154"/>
    <lineage>
        <taxon>Eukaryota</taxon>
        <taxon>Metazoa</taxon>
        <taxon>Ecdysozoa</taxon>
        <taxon>Arthropoda</taxon>
        <taxon>Hexapoda</taxon>
        <taxon>Insecta</taxon>
        <taxon>Pterygota</taxon>
        <taxon>Neoptera</taxon>
        <taxon>Endopterygota</taxon>
        <taxon>Coleoptera</taxon>
        <taxon>Polyphaga</taxon>
        <taxon>Elateriformia</taxon>
        <taxon>Elateroidea</taxon>
        <taxon>Elateridae</taxon>
        <taxon>Agrypninae</taxon>
        <taxon>Pyrophorini</taxon>
        <taxon>Ignelater</taxon>
    </lineage>
</organism>
<dbReference type="InterPro" id="IPR057734">
    <property type="entry name" value="UBE2O-like_SH3-C"/>
</dbReference>
<protein>
    <submittedName>
        <fullName evidence="7">Uncharacterized protein</fullName>
    </submittedName>
</protein>